<keyword evidence="1" id="KW-0456">Lyase</keyword>
<protein>
    <recommendedName>
        <fullName evidence="4">Terpene synthase</fullName>
    </recommendedName>
</protein>
<proteinExistence type="predicted"/>
<evidence type="ECO:0008006" key="4">
    <source>
        <dbReference type="Google" id="ProtNLM"/>
    </source>
</evidence>
<organism evidence="3">
    <name type="scientific">Streptomyces sp. NBC_00049</name>
    <dbReference type="NCBI Taxonomy" id="2903617"/>
    <lineage>
        <taxon>Bacteria</taxon>
        <taxon>Bacillati</taxon>
        <taxon>Actinomycetota</taxon>
        <taxon>Actinomycetes</taxon>
        <taxon>Kitasatosporales</taxon>
        <taxon>Streptomycetaceae</taxon>
        <taxon>Streptomyces</taxon>
    </lineage>
</organism>
<evidence type="ECO:0000256" key="1">
    <source>
        <dbReference type="ARBA" id="ARBA00023239"/>
    </source>
</evidence>
<sequence>MRDWPAGDARLRRHRAGHRTTPSGPAWFGSGATRPAAQYAPALPERAAAATPGYPFALPPFRLPWPARVNPHLERARRECKDRARSVGLLDPVTSPPGPPIWTDAGFDSDDWPLFAALTHPDASAGQLTLIAQWDVCLLAFDDHFVTAYKLPRDVAGARAFTARVPLLMPLNGEPVPEPANQVEYALAELWARTSPGMHPDLRGRFPGHLVGFVAANLAEPDAIAEQRVPDPVHYLEFRRASAGTDLSVGLTGRRPPAPGPRPRKRWARLEDVFADTVGLRNDIYSYRKEIDEERELGNAVLALRRLLGGSLQHAVDTAYALFEQRVEEFTRIADRELAGEHAAYVRALRDWMAGDNEWYRHTGRYRAGSSRALSFSPFPAFAVHRNAEAS</sequence>
<dbReference type="SFLD" id="SFLDG01020">
    <property type="entry name" value="Terpene_Cyclase_Like_2"/>
    <property type="match status" value="1"/>
</dbReference>
<evidence type="ECO:0000256" key="2">
    <source>
        <dbReference type="SAM" id="MobiDB-lite"/>
    </source>
</evidence>
<dbReference type="InterPro" id="IPR008949">
    <property type="entry name" value="Isoprenoid_synthase_dom_sf"/>
</dbReference>
<dbReference type="Gene3D" id="1.10.600.10">
    <property type="entry name" value="Farnesyl Diphosphate Synthase"/>
    <property type="match status" value="1"/>
</dbReference>
<evidence type="ECO:0000313" key="3">
    <source>
        <dbReference type="EMBL" id="WTU77987.1"/>
    </source>
</evidence>
<feature type="region of interest" description="Disordered" evidence="2">
    <location>
        <begin position="1"/>
        <end position="32"/>
    </location>
</feature>
<dbReference type="Pfam" id="PF19086">
    <property type="entry name" value="Terpene_syn_C_2"/>
    <property type="match status" value="1"/>
</dbReference>
<dbReference type="AlphaFoldDB" id="A0AAU2K0W8"/>
<dbReference type="GO" id="GO:0010333">
    <property type="term" value="F:terpene synthase activity"/>
    <property type="evidence" value="ECO:0007669"/>
    <property type="project" value="InterPro"/>
</dbReference>
<name>A0AAU2K0W8_9ACTN</name>
<reference evidence="3" key="1">
    <citation type="submission" date="2022-10" db="EMBL/GenBank/DDBJ databases">
        <title>The complete genomes of actinobacterial strains from the NBC collection.</title>
        <authorList>
            <person name="Joergensen T.S."/>
            <person name="Alvarez Arevalo M."/>
            <person name="Sterndorff E.B."/>
            <person name="Faurdal D."/>
            <person name="Vuksanovic O."/>
            <person name="Mourched A.-S."/>
            <person name="Charusanti P."/>
            <person name="Shaw S."/>
            <person name="Blin K."/>
            <person name="Weber T."/>
        </authorList>
    </citation>
    <scope>NUCLEOTIDE SEQUENCE</scope>
    <source>
        <strain evidence="3">NBC_00049</strain>
    </source>
</reference>
<dbReference type="InterPro" id="IPR034686">
    <property type="entry name" value="Terpene_cyclase-like_2"/>
</dbReference>
<dbReference type="SFLD" id="SFLDS00005">
    <property type="entry name" value="Isoprenoid_Synthase_Type_I"/>
    <property type="match status" value="1"/>
</dbReference>
<dbReference type="SUPFAM" id="SSF48576">
    <property type="entry name" value="Terpenoid synthases"/>
    <property type="match status" value="1"/>
</dbReference>
<accession>A0AAU2K0W8</accession>
<dbReference type="EMBL" id="CP108264">
    <property type="protein sequence ID" value="WTU77987.1"/>
    <property type="molecule type" value="Genomic_DNA"/>
</dbReference>
<gene>
    <name evidence="3" type="ORF">OG327_34390</name>
</gene>